<dbReference type="SUPFAM" id="SSF52833">
    <property type="entry name" value="Thioredoxin-like"/>
    <property type="match status" value="1"/>
</dbReference>
<evidence type="ECO:0000256" key="1">
    <source>
        <dbReference type="ARBA" id="ARBA00004196"/>
    </source>
</evidence>
<comment type="subcellular location">
    <subcellularLocation>
        <location evidence="1">Cell envelope</location>
    </subcellularLocation>
</comment>
<evidence type="ECO:0000256" key="3">
    <source>
        <dbReference type="ARBA" id="ARBA00022968"/>
    </source>
</evidence>
<gene>
    <name evidence="9" type="ORF">LHJ74_19660</name>
</gene>
<feature type="region of interest" description="Disordered" evidence="6">
    <location>
        <begin position="35"/>
        <end position="63"/>
    </location>
</feature>
<dbReference type="InterPro" id="IPR050553">
    <property type="entry name" value="Thioredoxin_ResA/DsbE_sf"/>
</dbReference>
<dbReference type="PROSITE" id="PS51257">
    <property type="entry name" value="PROKAR_LIPOPROTEIN"/>
    <property type="match status" value="1"/>
</dbReference>
<evidence type="ECO:0000256" key="2">
    <source>
        <dbReference type="ARBA" id="ARBA00022748"/>
    </source>
</evidence>
<accession>A0ABT2JW02</accession>
<keyword evidence="10" id="KW-1185">Reference proteome</keyword>
<sequence>MLRAAALRPRRTLLIAAASASALLLAGCGESETGSSSGDTQFVGGTGQVNTVPASKRKAAPDISGESVDGKKLSLKDYRGKIVVLNVWGSWCAPCRAEAPHMAKVAKDTKPKGVEFIGINTRDLDKANARAFERTYDIDYPSFFDPSGKQVRRFPSNTLSPQTIPSTVVLDRDGKIAVRALKELSEDELRAMVKPLIAEK</sequence>
<dbReference type="PANTHER" id="PTHR42852:SF6">
    <property type="entry name" value="THIOL:DISULFIDE INTERCHANGE PROTEIN DSBE"/>
    <property type="match status" value="1"/>
</dbReference>
<dbReference type="Gene3D" id="3.40.30.10">
    <property type="entry name" value="Glutaredoxin"/>
    <property type="match status" value="1"/>
</dbReference>
<keyword evidence="2" id="KW-0201">Cytochrome c-type biogenesis</keyword>
<comment type="caution">
    <text evidence="9">The sequence shown here is derived from an EMBL/GenBank/DDBJ whole genome shotgun (WGS) entry which is preliminary data.</text>
</comment>
<keyword evidence="4" id="KW-1015">Disulfide bond</keyword>
<feature type="chain" id="PRO_5045092106" evidence="7">
    <location>
        <begin position="27"/>
        <end position="200"/>
    </location>
</feature>
<keyword evidence="3" id="KW-0812">Transmembrane</keyword>
<organism evidence="9 10">
    <name type="scientific">Streptomyces gossypii</name>
    <dbReference type="NCBI Taxonomy" id="2883101"/>
    <lineage>
        <taxon>Bacteria</taxon>
        <taxon>Bacillati</taxon>
        <taxon>Actinomycetota</taxon>
        <taxon>Actinomycetes</taxon>
        <taxon>Kitasatosporales</taxon>
        <taxon>Streptomycetaceae</taxon>
        <taxon>Streptomyces</taxon>
    </lineage>
</organism>
<protein>
    <submittedName>
        <fullName evidence="9">TlpA family protein disulfide reductase</fullName>
    </submittedName>
</protein>
<keyword evidence="5" id="KW-0676">Redox-active center</keyword>
<dbReference type="PANTHER" id="PTHR42852">
    <property type="entry name" value="THIOL:DISULFIDE INTERCHANGE PROTEIN DSBE"/>
    <property type="match status" value="1"/>
</dbReference>
<dbReference type="InterPro" id="IPR013766">
    <property type="entry name" value="Thioredoxin_domain"/>
</dbReference>
<dbReference type="PROSITE" id="PS00194">
    <property type="entry name" value="THIOREDOXIN_1"/>
    <property type="match status" value="1"/>
</dbReference>
<dbReference type="InterPro" id="IPR000866">
    <property type="entry name" value="AhpC/TSA"/>
</dbReference>
<dbReference type="PROSITE" id="PS51352">
    <property type="entry name" value="THIOREDOXIN_2"/>
    <property type="match status" value="1"/>
</dbReference>
<keyword evidence="3" id="KW-0735">Signal-anchor</keyword>
<evidence type="ECO:0000259" key="8">
    <source>
        <dbReference type="PROSITE" id="PS51352"/>
    </source>
</evidence>
<dbReference type="Pfam" id="PF00578">
    <property type="entry name" value="AhpC-TSA"/>
    <property type="match status" value="1"/>
</dbReference>
<evidence type="ECO:0000256" key="6">
    <source>
        <dbReference type="SAM" id="MobiDB-lite"/>
    </source>
</evidence>
<feature type="signal peptide" evidence="7">
    <location>
        <begin position="1"/>
        <end position="26"/>
    </location>
</feature>
<evidence type="ECO:0000256" key="5">
    <source>
        <dbReference type="ARBA" id="ARBA00023284"/>
    </source>
</evidence>
<dbReference type="CDD" id="cd02966">
    <property type="entry name" value="TlpA_like_family"/>
    <property type="match status" value="1"/>
</dbReference>
<keyword evidence="7" id="KW-0732">Signal</keyword>
<dbReference type="InterPro" id="IPR017937">
    <property type="entry name" value="Thioredoxin_CS"/>
</dbReference>
<evidence type="ECO:0000313" key="9">
    <source>
        <dbReference type="EMBL" id="MCT2592092.1"/>
    </source>
</evidence>
<feature type="domain" description="Thioredoxin" evidence="8">
    <location>
        <begin position="54"/>
        <end position="198"/>
    </location>
</feature>
<dbReference type="InterPro" id="IPR036249">
    <property type="entry name" value="Thioredoxin-like_sf"/>
</dbReference>
<evidence type="ECO:0000256" key="7">
    <source>
        <dbReference type="SAM" id="SignalP"/>
    </source>
</evidence>
<reference evidence="9 10" key="1">
    <citation type="submission" date="2021-10" db="EMBL/GenBank/DDBJ databases">
        <title>Streptomyces gossypii sp. nov., isolated from soil collected from cotton field.</title>
        <authorList>
            <person name="Ge X."/>
            <person name="Chen X."/>
            <person name="Liu W."/>
        </authorList>
    </citation>
    <scope>NUCLEOTIDE SEQUENCE [LARGE SCALE GENOMIC DNA]</scope>
    <source>
        <strain evidence="9 10">N2-109</strain>
    </source>
</reference>
<proteinExistence type="predicted"/>
<evidence type="ECO:0000256" key="4">
    <source>
        <dbReference type="ARBA" id="ARBA00023157"/>
    </source>
</evidence>
<dbReference type="EMBL" id="JAJAGO010000009">
    <property type="protein sequence ID" value="MCT2592092.1"/>
    <property type="molecule type" value="Genomic_DNA"/>
</dbReference>
<evidence type="ECO:0000313" key="10">
    <source>
        <dbReference type="Proteomes" id="UP001156389"/>
    </source>
</evidence>
<dbReference type="RefSeq" id="WP_260219429.1">
    <property type="nucleotide sequence ID" value="NZ_JAJAGO010000009.1"/>
</dbReference>
<name>A0ABT2JW02_9ACTN</name>
<dbReference type="Proteomes" id="UP001156389">
    <property type="component" value="Unassembled WGS sequence"/>
</dbReference>